<evidence type="ECO:0000256" key="1">
    <source>
        <dbReference type="SAM" id="MobiDB-lite"/>
    </source>
</evidence>
<proteinExistence type="predicted"/>
<accession>A0A4C1U3K6</accession>
<protein>
    <submittedName>
        <fullName evidence="2">Uncharacterized protein</fullName>
    </submittedName>
</protein>
<reference evidence="2 3" key="1">
    <citation type="journal article" date="2019" name="Commun. Biol.">
        <title>The bagworm genome reveals a unique fibroin gene that provides high tensile strength.</title>
        <authorList>
            <person name="Kono N."/>
            <person name="Nakamura H."/>
            <person name="Ohtoshi R."/>
            <person name="Tomita M."/>
            <person name="Numata K."/>
            <person name="Arakawa K."/>
        </authorList>
    </citation>
    <scope>NUCLEOTIDE SEQUENCE [LARGE SCALE GENOMIC DNA]</scope>
</reference>
<sequence>MAINKTWSGQGPCTPRPPPVALQHHEILFDVVCSRLQRAEASSIRPAAGGRRARARAEVLNFGAVPSGGSRAGHALVIARQIAREKTDIVSYGSNFSLRSGDGGKARSAVRQRGRQLVITRVGYLLTNKKNRLFGSGEDSHSGADGAAAVVWPRAARTHSRESGWESERRRLSVTAPAHSRPSDSSRLNSRRSERDATPESPGYHL</sequence>
<gene>
    <name evidence="2" type="ORF">EVAR_14655_1</name>
</gene>
<dbReference type="AlphaFoldDB" id="A0A4C1U3K6"/>
<comment type="caution">
    <text evidence="2">The sequence shown here is derived from an EMBL/GenBank/DDBJ whole genome shotgun (WGS) entry which is preliminary data.</text>
</comment>
<evidence type="ECO:0000313" key="2">
    <source>
        <dbReference type="EMBL" id="GBP20406.1"/>
    </source>
</evidence>
<feature type="region of interest" description="Disordered" evidence="1">
    <location>
        <begin position="155"/>
        <end position="206"/>
    </location>
</feature>
<keyword evidence="3" id="KW-1185">Reference proteome</keyword>
<evidence type="ECO:0000313" key="3">
    <source>
        <dbReference type="Proteomes" id="UP000299102"/>
    </source>
</evidence>
<feature type="compositionally biased region" description="Basic and acidic residues" evidence="1">
    <location>
        <begin position="159"/>
        <end position="171"/>
    </location>
</feature>
<name>A0A4C1U3K6_EUMVA</name>
<organism evidence="2 3">
    <name type="scientific">Eumeta variegata</name>
    <name type="common">Bagworm moth</name>
    <name type="synonym">Eumeta japonica</name>
    <dbReference type="NCBI Taxonomy" id="151549"/>
    <lineage>
        <taxon>Eukaryota</taxon>
        <taxon>Metazoa</taxon>
        <taxon>Ecdysozoa</taxon>
        <taxon>Arthropoda</taxon>
        <taxon>Hexapoda</taxon>
        <taxon>Insecta</taxon>
        <taxon>Pterygota</taxon>
        <taxon>Neoptera</taxon>
        <taxon>Endopterygota</taxon>
        <taxon>Lepidoptera</taxon>
        <taxon>Glossata</taxon>
        <taxon>Ditrysia</taxon>
        <taxon>Tineoidea</taxon>
        <taxon>Psychidae</taxon>
        <taxon>Oiketicinae</taxon>
        <taxon>Eumeta</taxon>
    </lineage>
</organism>
<dbReference type="EMBL" id="BGZK01000118">
    <property type="protein sequence ID" value="GBP20406.1"/>
    <property type="molecule type" value="Genomic_DNA"/>
</dbReference>
<dbReference type="Proteomes" id="UP000299102">
    <property type="component" value="Unassembled WGS sequence"/>
</dbReference>